<comment type="caution">
    <text evidence="1">The sequence shown here is derived from an EMBL/GenBank/DDBJ whole genome shotgun (WGS) entry which is preliminary data.</text>
</comment>
<proteinExistence type="predicted"/>
<reference evidence="1 2" key="1">
    <citation type="submission" date="2020-08" db="EMBL/GenBank/DDBJ databases">
        <title>Bridging the membrane lipid divide: bacteria of the FCB group superphylum have the potential to synthesize archaeal ether lipids.</title>
        <authorList>
            <person name="Villanueva L."/>
            <person name="Von Meijenfeldt F.A.B."/>
            <person name="Westbye A.B."/>
            <person name="Yadav S."/>
            <person name="Hopmans E.C."/>
            <person name="Dutilh B.E."/>
            <person name="Sinninghe Damste J.S."/>
        </authorList>
    </citation>
    <scope>NUCLEOTIDE SEQUENCE [LARGE SCALE GENOMIC DNA]</scope>
    <source>
        <strain evidence="1">NIOZ-UU17</strain>
    </source>
</reference>
<sequence length="330" mass="37113">MKPIYFPFTYVSRPIAAALAACFKQTVVYQPSRHNIPPENQMWADSGIIDLRVPIAGDENKLEAILKDYNAWANLHQGGTLDFFKAWEGKIPFFDETFSSQIRADIKKQSSAGQSLKEPEDIFRARLFLHIAQNFDLQNNGLNQDLKLFDAMEQDLMKNLKGEDDALNPGAAAKKRFPISDPGFYMVAERLKAWTKLMQHDREPSGLYITTSRSVLDELLDKAPEIEMVIDFDSIPMHASRDETVEKWQDGLLASLNTLLTSAWPVSTDGMFEAPVVSGGDENVAIKLYIVAGETPYDFFVRCVGDNSPQAGLETERLRFKNTLIGIVEL</sequence>
<name>A0A8J6NTP3_9BACT</name>
<dbReference type="EMBL" id="JACNIG010000204">
    <property type="protein sequence ID" value="MBC8432088.1"/>
    <property type="molecule type" value="Genomic_DNA"/>
</dbReference>
<evidence type="ECO:0000313" key="2">
    <source>
        <dbReference type="Proteomes" id="UP000605201"/>
    </source>
</evidence>
<accession>A0A8J6NTP3</accession>
<protein>
    <submittedName>
        <fullName evidence="1">Uncharacterized protein</fullName>
    </submittedName>
</protein>
<evidence type="ECO:0000313" key="1">
    <source>
        <dbReference type="EMBL" id="MBC8432088.1"/>
    </source>
</evidence>
<gene>
    <name evidence="1" type="ORF">H8D96_09220</name>
</gene>
<dbReference type="AlphaFoldDB" id="A0A8J6NTP3"/>
<organism evidence="1 2">
    <name type="scientific">Candidatus Desulfatibia vada</name>
    <dbReference type="NCBI Taxonomy" id="2841696"/>
    <lineage>
        <taxon>Bacteria</taxon>
        <taxon>Pseudomonadati</taxon>
        <taxon>Thermodesulfobacteriota</taxon>
        <taxon>Desulfobacteria</taxon>
        <taxon>Desulfobacterales</taxon>
        <taxon>Desulfobacterales incertae sedis</taxon>
        <taxon>Candidatus Desulfatibia</taxon>
    </lineage>
</organism>
<dbReference type="Proteomes" id="UP000605201">
    <property type="component" value="Unassembled WGS sequence"/>
</dbReference>